<dbReference type="AlphaFoldDB" id="A0AA85B8L2"/>
<protein>
    <submittedName>
        <fullName evidence="2">Uncharacterized protein</fullName>
    </submittedName>
</protein>
<dbReference type="Proteomes" id="UP000050791">
    <property type="component" value="Unassembled WGS sequence"/>
</dbReference>
<name>A0AA85B8L2_9TREM</name>
<sequence length="57" mass="6511">MIYQFRFPLVIILRFLPGGLYSSGLKRTQSMAGGMLLTYVYLHALMCRRIPNACSQL</sequence>
<evidence type="ECO:0000313" key="1">
    <source>
        <dbReference type="Proteomes" id="UP000050791"/>
    </source>
</evidence>
<dbReference type="WBParaSite" id="SMTH1_37620.1">
    <property type="protein sequence ID" value="SMTH1_37620.1"/>
    <property type="gene ID" value="SMTH1_37620"/>
</dbReference>
<proteinExistence type="predicted"/>
<evidence type="ECO:0000313" key="2">
    <source>
        <dbReference type="WBParaSite" id="SMTH1_37620.1"/>
    </source>
</evidence>
<accession>A0AA85B8L2</accession>
<organism evidence="1 2">
    <name type="scientific">Schistosoma mattheei</name>
    <dbReference type="NCBI Taxonomy" id="31246"/>
    <lineage>
        <taxon>Eukaryota</taxon>
        <taxon>Metazoa</taxon>
        <taxon>Spiralia</taxon>
        <taxon>Lophotrochozoa</taxon>
        <taxon>Platyhelminthes</taxon>
        <taxon>Trematoda</taxon>
        <taxon>Digenea</taxon>
        <taxon>Strigeidida</taxon>
        <taxon>Schistosomatoidea</taxon>
        <taxon>Schistosomatidae</taxon>
        <taxon>Schistosoma</taxon>
    </lineage>
</organism>
<reference evidence="2" key="1">
    <citation type="submission" date="2023-11" db="UniProtKB">
        <authorList>
            <consortium name="WormBaseParasite"/>
        </authorList>
    </citation>
    <scope>IDENTIFICATION</scope>
</reference>